<keyword evidence="3" id="KW-1133">Transmembrane helix</keyword>
<feature type="compositionally biased region" description="Acidic residues" evidence="2">
    <location>
        <begin position="46"/>
        <end position="57"/>
    </location>
</feature>
<reference evidence="4 5" key="1">
    <citation type="journal article" date="2015" name="Sci. Rep.">
        <title>Chromosome-level genome map provides insights into diverse defense mechanisms in the medicinal fungus Ganoderma sinense.</title>
        <authorList>
            <person name="Zhu Y."/>
            <person name="Xu J."/>
            <person name="Sun C."/>
            <person name="Zhou S."/>
            <person name="Xu H."/>
            <person name="Nelson D.R."/>
            <person name="Qian J."/>
            <person name="Song J."/>
            <person name="Luo H."/>
            <person name="Xiang L."/>
            <person name="Li Y."/>
            <person name="Xu Z."/>
            <person name="Ji A."/>
            <person name="Wang L."/>
            <person name="Lu S."/>
            <person name="Hayward A."/>
            <person name="Sun W."/>
            <person name="Li X."/>
            <person name="Schwartz D.C."/>
            <person name="Wang Y."/>
            <person name="Chen S."/>
        </authorList>
    </citation>
    <scope>NUCLEOTIDE SEQUENCE [LARGE SCALE GENOMIC DNA]</scope>
    <source>
        <strain evidence="4 5">ZZ0214-1</strain>
    </source>
</reference>
<evidence type="ECO:0000256" key="1">
    <source>
        <dbReference type="SAM" id="Coils"/>
    </source>
</evidence>
<keyword evidence="5" id="KW-1185">Reference proteome</keyword>
<dbReference type="AlphaFoldDB" id="A0A2G8RX87"/>
<organism evidence="4 5">
    <name type="scientific">Ganoderma sinense ZZ0214-1</name>
    <dbReference type="NCBI Taxonomy" id="1077348"/>
    <lineage>
        <taxon>Eukaryota</taxon>
        <taxon>Fungi</taxon>
        <taxon>Dikarya</taxon>
        <taxon>Basidiomycota</taxon>
        <taxon>Agaricomycotina</taxon>
        <taxon>Agaricomycetes</taxon>
        <taxon>Polyporales</taxon>
        <taxon>Polyporaceae</taxon>
        <taxon>Ganoderma</taxon>
    </lineage>
</organism>
<evidence type="ECO:0000313" key="4">
    <source>
        <dbReference type="EMBL" id="PIL26104.1"/>
    </source>
</evidence>
<comment type="caution">
    <text evidence="4">The sequence shown here is derived from an EMBL/GenBank/DDBJ whole genome shotgun (WGS) entry which is preliminary data.</text>
</comment>
<feature type="transmembrane region" description="Helical" evidence="3">
    <location>
        <begin position="121"/>
        <end position="144"/>
    </location>
</feature>
<evidence type="ECO:0000256" key="3">
    <source>
        <dbReference type="SAM" id="Phobius"/>
    </source>
</evidence>
<evidence type="ECO:0000256" key="2">
    <source>
        <dbReference type="SAM" id="MobiDB-lite"/>
    </source>
</evidence>
<feature type="compositionally biased region" description="Low complexity" evidence="2">
    <location>
        <begin position="11"/>
        <end position="21"/>
    </location>
</feature>
<sequence length="529" mass="58814">MTSRAAEAGPSRRISSSYRPPMRAPTAADLEEESFGSVSEGTATEGESESESTEQEYQEAIPSRADIKGKAPASPAGARAPPAAAAPRKKVGSWTDLDLSIIVALVSPIGNWLTGGDHIKNLFLIILLIFYLHQIIEIPWQLYLGARPRKTGHRIPSVSGEEDERVAHLIALAHRELYRHEVVYLALAVLSPLGGALFLRHVLSSLGEQNSISWFSTTLFVLATGIRPWTHFVNRLKNRTHELHTALHYPDEDSLVHMYEQTNRALQAAHKRIDALERELGVLRESLKRAEQLREVCDDLTEVLGELERAGKRNERKADAGRAAQSVRLTSLEQSVVQLEQRRQRDIAAFEAAGLRIPKGDAFLQQAWFSIMTAVDKILCVPRALILFGLEDPCATQKTASPKEFRIQLPPNGVNGNGTLHARIRSPDREKHLPHLVPRLATIPEAEDSDSEETFVSDKETAPPPQATPQKHVRRRSTSGGASSHRPRIKTFGQRVFEFAQDVVLWPYRFSVRVLVALLPPFKNVMPGV</sequence>
<feature type="compositionally biased region" description="Acidic residues" evidence="2">
    <location>
        <begin position="445"/>
        <end position="455"/>
    </location>
</feature>
<gene>
    <name evidence="4" type="ORF">GSI_11858</name>
</gene>
<keyword evidence="3" id="KW-0472">Membrane</keyword>
<name>A0A2G8RX87_9APHY</name>
<feature type="transmembrane region" description="Helical" evidence="3">
    <location>
        <begin position="211"/>
        <end position="229"/>
    </location>
</feature>
<feature type="transmembrane region" description="Helical" evidence="3">
    <location>
        <begin position="182"/>
        <end position="199"/>
    </location>
</feature>
<evidence type="ECO:0000313" key="5">
    <source>
        <dbReference type="Proteomes" id="UP000230002"/>
    </source>
</evidence>
<proteinExistence type="predicted"/>
<feature type="compositionally biased region" description="Low complexity" evidence="2">
    <location>
        <begin position="36"/>
        <end position="45"/>
    </location>
</feature>
<keyword evidence="3" id="KW-0812">Transmembrane</keyword>
<dbReference type="OrthoDB" id="10263751at2759"/>
<feature type="coiled-coil region" evidence="1">
    <location>
        <begin position="259"/>
        <end position="310"/>
    </location>
</feature>
<keyword evidence="1" id="KW-0175">Coiled coil</keyword>
<dbReference type="PANTHER" id="PTHR42032:SF1">
    <property type="entry name" value="YALI0E30679P"/>
    <property type="match status" value="1"/>
</dbReference>
<feature type="compositionally biased region" description="Low complexity" evidence="2">
    <location>
        <begin position="70"/>
        <end position="86"/>
    </location>
</feature>
<dbReference type="EMBL" id="AYKW01000045">
    <property type="protein sequence ID" value="PIL26104.1"/>
    <property type="molecule type" value="Genomic_DNA"/>
</dbReference>
<protein>
    <submittedName>
        <fullName evidence="4">Uncharacterized protein</fullName>
    </submittedName>
</protein>
<dbReference type="STRING" id="1077348.A0A2G8RX87"/>
<accession>A0A2G8RX87</accession>
<feature type="region of interest" description="Disordered" evidence="2">
    <location>
        <begin position="1"/>
        <end position="87"/>
    </location>
</feature>
<feature type="region of interest" description="Disordered" evidence="2">
    <location>
        <begin position="439"/>
        <end position="487"/>
    </location>
</feature>
<dbReference type="PANTHER" id="PTHR42032">
    <property type="entry name" value="YALI0E30679P"/>
    <property type="match status" value="1"/>
</dbReference>
<dbReference type="Proteomes" id="UP000230002">
    <property type="component" value="Unassembled WGS sequence"/>
</dbReference>